<organism evidence="1 2">
    <name type="scientific">Arctium lappa</name>
    <name type="common">Greater burdock</name>
    <name type="synonym">Lappa major</name>
    <dbReference type="NCBI Taxonomy" id="4217"/>
    <lineage>
        <taxon>Eukaryota</taxon>
        <taxon>Viridiplantae</taxon>
        <taxon>Streptophyta</taxon>
        <taxon>Embryophyta</taxon>
        <taxon>Tracheophyta</taxon>
        <taxon>Spermatophyta</taxon>
        <taxon>Magnoliopsida</taxon>
        <taxon>eudicotyledons</taxon>
        <taxon>Gunneridae</taxon>
        <taxon>Pentapetalae</taxon>
        <taxon>asterids</taxon>
        <taxon>campanulids</taxon>
        <taxon>Asterales</taxon>
        <taxon>Asteraceae</taxon>
        <taxon>Carduoideae</taxon>
        <taxon>Cardueae</taxon>
        <taxon>Arctiinae</taxon>
        <taxon>Arctium</taxon>
    </lineage>
</organism>
<comment type="caution">
    <text evidence="1">The sequence shown here is derived from an EMBL/GenBank/DDBJ whole genome shotgun (WGS) entry which is preliminary data.</text>
</comment>
<evidence type="ECO:0000313" key="2">
    <source>
        <dbReference type="Proteomes" id="UP001055879"/>
    </source>
</evidence>
<gene>
    <name evidence="1" type="ORF">L6452_42482</name>
</gene>
<reference evidence="1 2" key="2">
    <citation type="journal article" date="2022" name="Mol. Ecol. Resour.">
        <title>The genomes of chicory, endive, great burdock and yacon provide insights into Asteraceae paleo-polyploidization history and plant inulin production.</title>
        <authorList>
            <person name="Fan W."/>
            <person name="Wang S."/>
            <person name="Wang H."/>
            <person name="Wang A."/>
            <person name="Jiang F."/>
            <person name="Liu H."/>
            <person name="Zhao H."/>
            <person name="Xu D."/>
            <person name="Zhang Y."/>
        </authorList>
    </citation>
    <scope>NUCLEOTIDE SEQUENCE [LARGE SCALE GENOMIC DNA]</scope>
    <source>
        <strain evidence="2">cv. Niubang</strain>
    </source>
</reference>
<proteinExistence type="predicted"/>
<dbReference type="Proteomes" id="UP001055879">
    <property type="component" value="Linkage Group LG17"/>
</dbReference>
<protein>
    <submittedName>
        <fullName evidence="1">Uncharacterized protein</fullName>
    </submittedName>
</protein>
<keyword evidence="2" id="KW-1185">Reference proteome</keyword>
<sequence>MPSIKIGIEQESKFSYLTEQSKFEQEHNRAGPRQECSRAEFRLKGRSDRVGLELHRNRCEGRAVEVEGEDVESWRGIRCEGREGNKWGSGLIWGWGIKLVRWRMDIEDLP</sequence>
<evidence type="ECO:0000313" key="1">
    <source>
        <dbReference type="EMBL" id="KAI3667425.1"/>
    </source>
</evidence>
<name>A0ACB8XK48_ARCLA</name>
<accession>A0ACB8XK48</accession>
<dbReference type="EMBL" id="CM042063">
    <property type="protein sequence ID" value="KAI3667425.1"/>
    <property type="molecule type" value="Genomic_DNA"/>
</dbReference>
<reference evidence="2" key="1">
    <citation type="journal article" date="2022" name="Mol. Ecol. Resour.">
        <title>The genomes of chicory, endive, great burdock and yacon provide insights into Asteraceae palaeo-polyploidization history and plant inulin production.</title>
        <authorList>
            <person name="Fan W."/>
            <person name="Wang S."/>
            <person name="Wang H."/>
            <person name="Wang A."/>
            <person name="Jiang F."/>
            <person name="Liu H."/>
            <person name="Zhao H."/>
            <person name="Xu D."/>
            <person name="Zhang Y."/>
        </authorList>
    </citation>
    <scope>NUCLEOTIDE SEQUENCE [LARGE SCALE GENOMIC DNA]</scope>
    <source>
        <strain evidence="2">cv. Niubang</strain>
    </source>
</reference>